<feature type="compositionally biased region" description="Basic residues" evidence="8">
    <location>
        <begin position="371"/>
        <end position="381"/>
    </location>
</feature>
<evidence type="ECO:0000259" key="9">
    <source>
        <dbReference type="SMART" id="SM00244"/>
    </source>
</evidence>
<dbReference type="CDD" id="cd03404">
    <property type="entry name" value="SPFH_HflK"/>
    <property type="match status" value="1"/>
</dbReference>
<dbReference type="InterPro" id="IPR010201">
    <property type="entry name" value="HflK"/>
</dbReference>
<dbReference type="SMART" id="SM00244">
    <property type="entry name" value="PHB"/>
    <property type="match status" value="1"/>
</dbReference>
<evidence type="ECO:0000313" key="10">
    <source>
        <dbReference type="EMBL" id="BCX82477.1"/>
    </source>
</evidence>
<dbReference type="GO" id="GO:0006508">
    <property type="term" value="P:proteolysis"/>
    <property type="evidence" value="ECO:0007669"/>
    <property type="project" value="UniProtKB-KW"/>
</dbReference>
<dbReference type="InterPro" id="IPR001972">
    <property type="entry name" value="Stomatin_HflK_fam"/>
</dbReference>
<comment type="subunit">
    <text evidence="6">HflC and HflK may interact to form a multimeric complex.</text>
</comment>
<comment type="subcellular location">
    <subcellularLocation>
        <location evidence="1">Membrane</location>
        <topology evidence="1">Single-pass membrane protein</topology>
    </subcellularLocation>
</comment>
<evidence type="ECO:0000256" key="6">
    <source>
        <dbReference type="RuleBase" id="RU364113"/>
    </source>
</evidence>
<evidence type="ECO:0000256" key="2">
    <source>
        <dbReference type="ARBA" id="ARBA00006971"/>
    </source>
</evidence>
<keyword evidence="4 6" id="KW-1133">Transmembrane helix</keyword>
<keyword evidence="10" id="KW-0645">Protease</keyword>
<dbReference type="PANTHER" id="PTHR43327:SF2">
    <property type="entry name" value="MODULATOR OF FTSH PROTEASE HFLK"/>
    <property type="match status" value="1"/>
</dbReference>
<organism evidence="10 11">
    <name type="scientific">Methylomarinovum caldicuralii</name>
    <dbReference type="NCBI Taxonomy" id="438856"/>
    <lineage>
        <taxon>Bacteria</taxon>
        <taxon>Pseudomonadati</taxon>
        <taxon>Pseudomonadota</taxon>
        <taxon>Gammaproteobacteria</taxon>
        <taxon>Methylococcales</taxon>
        <taxon>Methylothermaceae</taxon>
        <taxon>Methylomarinovum</taxon>
    </lineage>
</organism>
<evidence type="ECO:0000256" key="7">
    <source>
        <dbReference type="SAM" id="Coils"/>
    </source>
</evidence>
<dbReference type="PRINTS" id="PR00721">
    <property type="entry name" value="STOMATIN"/>
</dbReference>
<evidence type="ECO:0000256" key="3">
    <source>
        <dbReference type="ARBA" id="ARBA00022692"/>
    </source>
</evidence>
<evidence type="ECO:0000256" key="8">
    <source>
        <dbReference type="SAM" id="MobiDB-lite"/>
    </source>
</evidence>
<protein>
    <recommendedName>
        <fullName evidence="6">Protein HflK</fullName>
    </recommendedName>
</protein>
<keyword evidence="10" id="KW-0378">Hydrolase</keyword>
<feature type="region of interest" description="Disordered" evidence="8">
    <location>
        <begin position="342"/>
        <end position="381"/>
    </location>
</feature>
<keyword evidence="5 6" id="KW-0472">Membrane</keyword>
<dbReference type="KEGG" id="mcau:MIT9_P2063"/>
<name>A0AAU9CWX4_9GAMM</name>
<dbReference type="InterPro" id="IPR001107">
    <property type="entry name" value="Band_7"/>
</dbReference>
<proteinExistence type="inferred from homology"/>
<dbReference type="Pfam" id="PF01145">
    <property type="entry name" value="Band_7"/>
    <property type="match status" value="1"/>
</dbReference>
<keyword evidence="3 6" id="KW-0812">Transmembrane</keyword>
<comment type="similarity">
    <text evidence="2 6">Belongs to the band 7/mec-2 family. HflK subfamily.</text>
</comment>
<dbReference type="GO" id="GO:0016020">
    <property type="term" value="C:membrane"/>
    <property type="evidence" value="ECO:0007669"/>
    <property type="project" value="UniProtKB-SubCell"/>
</dbReference>
<dbReference type="Proteomes" id="UP001321825">
    <property type="component" value="Chromosome"/>
</dbReference>
<feature type="transmembrane region" description="Helical" evidence="6">
    <location>
        <begin position="48"/>
        <end position="68"/>
    </location>
</feature>
<comment type="function">
    <text evidence="6">HflC and HflK could encode or regulate a protease.</text>
</comment>
<evidence type="ECO:0000313" key="11">
    <source>
        <dbReference type="Proteomes" id="UP001321825"/>
    </source>
</evidence>
<reference evidence="11" key="1">
    <citation type="journal article" date="2024" name="Int. J. Syst. Evol. Microbiol.">
        <title>Methylomarinovum tepidoasis sp. nov., a moderately thermophilic methanotroph of the family Methylothermaceae isolated from a deep-sea hydrothermal field.</title>
        <authorList>
            <person name="Hirayama H."/>
            <person name="Takaki Y."/>
            <person name="Abe M."/>
            <person name="Miyazaki M."/>
            <person name="Uematsu K."/>
            <person name="Matsui Y."/>
            <person name="Takai K."/>
        </authorList>
    </citation>
    <scope>NUCLEOTIDE SEQUENCE [LARGE SCALE GENOMIC DNA]</scope>
    <source>
        <strain evidence="11">IT-9</strain>
    </source>
</reference>
<evidence type="ECO:0000256" key="1">
    <source>
        <dbReference type="ARBA" id="ARBA00004167"/>
    </source>
</evidence>
<dbReference type="InterPro" id="IPR050710">
    <property type="entry name" value="Band7/mec-2_domain"/>
</dbReference>
<sequence length="381" mass="43120">MLGNKNPGQPEKNKPGPYFDYKQWWATIGSEWFERQAVRLRHIRLDRALKYGAATALCAWLATGFYIVNAGERGVVTRFLAYRETAEPGPHWHWPAPIEQVHKINVERQRFLEVGYRSGSGRQVPVPSEARMLTGDENIVDLHLAVQYRIENPADYLFNIQAPEDILKQLTESVTRSVVGQQNMDYVLTEGRSEIVARIEKELQRILDEHRSGIRIAGVNLQDVQPPEEVQQAFEDAIKAREDRERLINEAQAYANEIVPKARGEAARLIAEAEAHLQTVTARAKGEADRFRRVLAEYRKHPDITRRRLAIETMEEILTRTDSVVVDLEGSGNVVYLPLNPGQSGPIRGNEPATAGAKPQASTAERPIRNTLRRGRSIRGE</sequence>
<feature type="domain" description="Band 7" evidence="9">
    <location>
        <begin position="63"/>
        <end position="238"/>
    </location>
</feature>
<dbReference type="GO" id="GO:0008233">
    <property type="term" value="F:peptidase activity"/>
    <property type="evidence" value="ECO:0007669"/>
    <property type="project" value="UniProtKB-KW"/>
</dbReference>
<dbReference type="NCBIfam" id="TIGR01933">
    <property type="entry name" value="hflK"/>
    <property type="match status" value="1"/>
</dbReference>
<evidence type="ECO:0000256" key="4">
    <source>
        <dbReference type="ARBA" id="ARBA00022989"/>
    </source>
</evidence>
<keyword evidence="11" id="KW-1185">Reference proteome</keyword>
<dbReference type="InterPro" id="IPR036013">
    <property type="entry name" value="Band_7/SPFH_dom_sf"/>
</dbReference>
<dbReference type="Gene3D" id="3.30.479.30">
    <property type="entry name" value="Band 7 domain"/>
    <property type="match status" value="1"/>
</dbReference>
<evidence type="ECO:0000256" key="5">
    <source>
        <dbReference type="ARBA" id="ARBA00023136"/>
    </source>
</evidence>
<dbReference type="AlphaFoldDB" id="A0AAU9CWX4"/>
<accession>A0AAU9CWX4</accession>
<gene>
    <name evidence="10" type="ORF">MIT9_P2063</name>
</gene>
<keyword evidence="7" id="KW-0175">Coiled coil</keyword>
<dbReference type="RefSeq" id="WP_317704877.1">
    <property type="nucleotide sequence ID" value="NZ_AP024714.1"/>
</dbReference>
<feature type="coiled-coil region" evidence="7">
    <location>
        <begin position="230"/>
        <end position="257"/>
    </location>
</feature>
<dbReference type="EMBL" id="AP024714">
    <property type="protein sequence ID" value="BCX82477.1"/>
    <property type="molecule type" value="Genomic_DNA"/>
</dbReference>
<dbReference type="PANTHER" id="PTHR43327">
    <property type="entry name" value="STOMATIN-LIKE PROTEIN 2, MITOCHONDRIAL"/>
    <property type="match status" value="1"/>
</dbReference>
<dbReference type="SUPFAM" id="SSF117892">
    <property type="entry name" value="Band 7/SPFH domain"/>
    <property type="match status" value="1"/>
</dbReference>